<keyword evidence="3" id="KW-1185">Reference proteome</keyword>
<dbReference type="Proteomes" id="UP000199087">
    <property type="component" value="Unassembled WGS sequence"/>
</dbReference>
<dbReference type="InterPro" id="IPR054467">
    <property type="entry name" value="YkoP-like_dom"/>
</dbReference>
<proteinExistence type="predicted"/>
<dbReference type="STRING" id="1499688.BN000_02883"/>
<dbReference type="Pfam" id="PF22790">
    <property type="entry name" value="YkoP"/>
    <property type="match status" value="1"/>
</dbReference>
<evidence type="ECO:0000259" key="1">
    <source>
        <dbReference type="Pfam" id="PF22790"/>
    </source>
</evidence>
<sequence>MKLDQPVLTPEISWKKKIMIFLWIQWEHLFYRLFTIQPIDKNQPFLNVRVRTYWGKPIQLLDGEIIKRGDRVLELHLNNEMLFRMGTNSRSSIHLAIQMIRTTEQLLPKTLGFILNHPKYEEIKGLYGISMIHRGTKQFGFTVTDLPRGLFFFLTNIYLRLLLLVVHPQGKQRLQTKGELLSPKIIAISTKEFMRRYPIETELTVL</sequence>
<feature type="domain" description="YkoP-like" evidence="1">
    <location>
        <begin position="16"/>
        <end position="197"/>
    </location>
</feature>
<protein>
    <submittedName>
        <fullName evidence="2">Polysaccharide deacetylase</fullName>
    </submittedName>
</protein>
<accession>A0A0U1NYH4</accession>
<organism evidence="2 3">
    <name type="scientific">Neobacillus massiliamazoniensis</name>
    <dbReference type="NCBI Taxonomy" id="1499688"/>
    <lineage>
        <taxon>Bacteria</taxon>
        <taxon>Bacillati</taxon>
        <taxon>Bacillota</taxon>
        <taxon>Bacilli</taxon>
        <taxon>Bacillales</taxon>
        <taxon>Bacillaceae</taxon>
        <taxon>Neobacillus</taxon>
    </lineage>
</organism>
<gene>
    <name evidence="2" type="ORF">BN000_02883</name>
</gene>
<dbReference type="AlphaFoldDB" id="A0A0U1NYH4"/>
<reference evidence="3" key="1">
    <citation type="submission" date="2015-05" db="EMBL/GenBank/DDBJ databases">
        <authorList>
            <person name="Urmite Genomes"/>
        </authorList>
    </citation>
    <scope>NUCLEOTIDE SEQUENCE [LARGE SCALE GENOMIC DNA]</scope>
    <source>
        <strain evidence="3">LF1</strain>
    </source>
</reference>
<evidence type="ECO:0000313" key="2">
    <source>
        <dbReference type="EMBL" id="CRK82928.1"/>
    </source>
</evidence>
<dbReference type="EMBL" id="CVRB01000003">
    <property type="protein sequence ID" value="CRK82928.1"/>
    <property type="molecule type" value="Genomic_DNA"/>
</dbReference>
<dbReference type="OrthoDB" id="1951946at2"/>
<dbReference type="RefSeq" id="WP_090635233.1">
    <property type="nucleotide sequence ID" value="NZ_CVRB01000003.1"/>
</dbReference>
<evidence type="ECO:0000313" key="3">
    <source>
        <dbReference type="Proteomes" id="UP000199087"/>
    </source>
</evidence>
<name>A0A0U1NYH4_9BACI</name>